<gene>
    <name evidence="4" type="ORF">IC231_03115</name>
</gene>
<dbReference type="SMART" id="SM00458">
    <property type="entry name" value="RICIN"/>
    <property type="match status" value="1"/>
</dbReference>
<sequence length="528" mass="55278">MRHLLFCFVAGLLSTGSALAGLPASGPATQPGTQAATTLGPGEGTGLTGSYFNNGSLAGTPLLRRVDAVVDFEWKMGIPAPGLRSDNFSVRWEGQIEAPATGRYKFITKSNDGVRLWINGKQILDNWNGQGSTTTSTSAEVSLAAGERTTIKVEYYDQEGDANVRLQWVRPGQGAQTVPSVYLYPLEGPGMPVAEKQTILTAAPEPEAKPADKAVKATAAAKTPAAPKAAPAAKPAVAAKPAAPKPAPTPKPAPAPKPAKQAAPTSADIAKTLSIPGVFTLMARSDGKPLEVQGDAPVSKEPGLASAPAGAPQWEIEEAGSGYFKLTVQGGRKVLEVLGSETSNGAALSLWPYYSGNNQLWKIEEAGEGYYKLTAKHSNKALTAGTEEEGGLQQRRYANRPTQQWKLEAAAPKDAQLAGPVAANVPVTGSNRLAVYPNPSSGVVQMAYQLGEAQPMGWVLYDQRGSAVRVSDYRRQNAGPHHQTLDFTGLPAGDYNLNLTVGATTTRQLVSIRRPGAATAEPAAEAAK</sequence>
<dbReference type="SUPFAM" id="SSF56988">
    <property type="entry name" value="Anthrax protective antigen"/>
    <property type="match status" value="1"/>
</dbReference>
<dbReference type="CDD" id="cd00161">
    <property type="entry name" value="beta-trefoil_Ricin-like"/>
    <property type="match status" value="1"/>
</dbReference>
<dbReference type="SUPFAM" id="SSF50370">
    <property type="entry name" value="Ricin B-like lectins"/>
    <property type="match status" value="1"/>
</dbReference>
<keyword evidence="2" id="KW-0732">Signal</keyword>
<feature type="chain" id="PRO_5047366496" evidence="2">
    <location>
        <begin position="21"/>
        <end position="528"/>
    </location>
</feature>
<reference evidence="4 5" key="1">
    <citation type="submission" date="2020-09" db="EMBL/GenBank/DDBJ databases">
        <authorList>
            <person name="Kim M.K."/>
        </authorList>
    </citation>
    <scope>NUCLEOTIDE SEQUENCE [LARGE SCALE GENOMIC DNA]</scope>
    <source>
        <strain evidence="4 5">BT646</strain>
    </source>
</reference>
<comment type="caution">
    <text evidence="4">The sequence shown here is derived from an EMBL/GenBank/DDBJ whole genome shotgun (WGS) entry which is preliminary data.</text>
</comment>
<dbReference type="InterPro" id="IPR011658">
    <property type="entry name" value="PA14_dom"/>
</dbReference>
<name>A0ABR8JBE9_9BACT</name>
<evidence type="ECO:0000259" key="3">
    <source>
        <dbReference type="PROSITE" id="PS51820"/>
    </source>
</evidence>
<evidence type="ECO:0000256" key="2">
    <source>
        <dbReference type="SAM" id="SignalP"/>
    </source>
</evidence>
<evidence type="ECO:0000313" key="4">
    <source>
        <dbReference type="EMBL" id="MBD2714019.1"/>
    </source>
</evidence>
<dbReference type="RefSeq" id="WP_190783144.1">
    <property type="nucleotide sequence ID" value="NZ_JACWZZ010000001.1"/>
</dbReference>
<dbReference type="Pfam" id="PF07691">
    <property type="entry name" value="PA14"/>
    <property type="match status" value="1"/>
</dbReference>
<feature type="region of interest" description="Disordered" evidence="1">
    <location>
        <begin position="204"/>
        <end position="266"/>
    </location>
</feature>
<dbReference type="InterPro" id="IPR035992">
    <property type="entry name" value="Ricin_B-like_lectins"/>
</dbReference>
<protein>
    <submittedName>
        <fullName evidence="4">RICIN domain-containing protein</fullName>
    </submittedName>
</protein>
<dbReference type="PROSITE" id="PS50231">
    <property type="entry name" value="RICIN_B_LECTIN"/>
    <property type="match status" value="1"/>
</dbReference>
<feature type="compositionally biased region" description="Basic and acidic residues" evidence="1">
    <location>
        <begin position="206"/>
        <end position="215"/>
    </location>
</feature>
<proteinExistence type="predicted"/>
<dbReference type="Pfam" id="PF14200">
    <property type="entry name" value="RicinB_lectin_2"/>
    <property type="match status" value="1"/>
</dbReference>
<dbReference type="InterPro" id="IPR037524">
    <property type="entry name" value="PA14/GLEYA"/>
</dbReference>
<feature type="domain" description="PA14" evidence="3">
    <location>
        <begin position="42"/>
        <end position="182"/>
    </location>
</feature>
<dbReference type="PROSITE" id="PS51820">
    <property type="entry name" value="PA14"/>
    <property type="match status" value="1"/>
</dbReference>
<evidence type="ECO:0000313" key="5">
    <source>
        <dbReference type="Proteomes" id="UP000642468"/>
    </source>
</evidence>
<feature type="compositionally biased region" description="Low complexity" evidence="1">
    <location>
        <begin position="216"/>
        <end position="242"/>
    </location>
</feature>
<keyword evidence="5" id="KW-1185">Reference proteome</keyword>
<evidence type="ECO:0000256" key="1">
    <source>
        <dbReference type="SAM" id="MobiDB-lite"/>
    </source>
</evidence>
<dbReference type="SMART" id="SM00758">
    <property type="entry name" value="PA14"/>
    <property type="match status" value="1"/>
</dbReference>
<organism evidence="4 5">
    <name type="scientific">Hymenobacter duratus</name>
    <dbReference type="NCBI Taxonomy" id="2771356"/>
    <lineage>
        <taxon>Bacteria</taxon>
        <taxon>Pseudomonadati</taxon>
        <taxon>Bacteroidota</taxon>
        <taxon>Cytophagia</taxon>
        <taxon>Cytophagales</taxon>
        <taxon>Hymenobacteraceae</taxon>
        <taxon>Hymenobacter</taxon>
    </lineage>
</organism>
<dbReference type="EMBL" id="JACWZZ010000001">
    <property type="protein sequence ID" value="MBD2714019.1"/>
    <property type="molecule type" value="Genomic_DNA"/>
</dbReference>
<dbReference type="Gene3D" id="3.90.182.10">
    <property type="entry name" value="Toxin - Anthrax Protective Antigen,domain 1"/>
    <property type="match status" value="1"/>
</dbReference>
<dbReference type="Proteomes" id="UP000642468">
    <property type="component" value="Unassembled WGS sequence"/>
</dbReference>
<dbReference type="InterPro" id="IPR000772">
    <property type="entry name" value="Ricin_B_lectin"/>
</dbReference>
<accession>A0ABR8JBE9</accession>
<dbReference type="Gene3D" id="2.80.10.50">
    <property type="match status" value="2"/>
</dbReference>
<feature type="compositionally biased region" description="Pro residues" evidence="1">
    <location>
        <begin position="243"/>
        <end position="257"/>
    </location>
</feature>
<feature type="signal peptide" evidence="2">
    <location>
        <begin position="1"/>
        <end position="20"/>
    </location>
</feature>